<dbReference type="RefSeq" id="WP_184523968.1">
    <property type="nucleotide sequence ID" value="NZ_JACHGK010000003.1"/>
</dbReference>
<dbReference type="SUPFAM" id="SSF54403">
    <property type="entry name" value="Cystatin/monellin"/>
    <property type="match status" value="2"/>
</dbReference>
<feature type="domain" description="Cell wall elongation regulator TseB-like" evidence="2">
    <location>
        <begin position="36"/>
        <end position="80"/>
    </location>
</feature>
<proteinExistence type="predicted"/>
<dbReference type="Proteomes" id="UP000531594">
    <property type="component" value="Unassembled WGS sequence"/>
</dbReference>
<evidence type="ECO:0000313" key="4">
    <source>
        <dbReference type="Proteomes" id="UP000531594"/>
    </source>
</evidence>
<organism evidence="3 4">
    <name type="scientific">Bacillus benzoevorans</name>
    <dbReference type="NCBI Taxonomy" id="1456"/>
    <lineage>
        <taxon>Bacteria</taxon>
        <taxon>Bacillati</taxon>
        <taxon>Bacillota</taxon>
        <taxon>Bacilli</taxon>
        <taxon>Bacillales</taxon>
        <taxon>Bacillaceae</taxon>
        <taxon>Bacillus</taxon>
    </lineage>
</organism>
<name>A0A7X0LVK2_9BACI</name>
<dbReference type="EMBL" id="JACHGK010000003">
    <property type="protein sequence ID" value="MBB6444672.1"/>
    <property type="molecule type" value="Genomic_DNA"/>
</dbReference>
<protein>
    <submittedName>
        <fullName evidence="3">Uncharacterized protein YpmB</fullName>
    </submittedName>
</protein>
<dbReference type="Gene3D" id="3.10.450.40">
    <property type="match status" value="2"/>
</dbReference>
<dbReference type="Pfam" id="PF03413">
    <property type="entry name" value="PepSY"/>
    <property type="match status" value="1"/>
</dbReference>
<dbReference type="InterPro" id="IPR025711">
    <property type="entry name" value="PepSY"/>
</dbReference>
<feature type="domain" description="PepSY" evidence="1">
    <location>
        <begin position="95"/>
        <end position="152"/>
    </location>
</feature>
<gene>
    <name evidence="3" type="ORF">HNR53_001281</name>
</gene>
<evidence type="ECO:0000259" key="1">
    <source>
        <dbReference type="Pfam" id="PF03413"/>
    </source>
</evidence>
<evidence type="ECO:0000313" key="3">
    <source>
        <dbReference type="EMBL" id="MBB6444672.1"/>
    </source>
</evidence>
<dbReference type="InterPro" id="IPR046350">
    <property type="entry name" value="Cystatin_sf"/>
</dbReference>
<comment type="caution">
    <text evidence="3">The sequence shown here is derived from an EMBL/GenBank/DDBJ whole genome shotgun (WGS) entry which is preliminary data.</text>
</comment>
<evidence type="ECO:0000259" key="2">
    <source>
        <dbReference type="Pfam" id="PF17881"/>
    </source>
</evidence>
<dbReference type="Pfam" id="PF17881">
    <property type="entry name" value="TseB"/>
    <property type="match status" value="1"/>
</dbReference>
<reference evidence="3 4" key="1">
    <citation type="submission" date="2020-08" db="EMBL/GenBank/DDBJ databases">
        <title>Genomic Encyclopedia of Type Strains, Phase IV (KMG-IV): sequencing the most valuable type-strain genomes for metagenomic binning, comparative biology and taxonomic classification.</title>
        <authorList>
            <person name="Goeker M."/>
        </authorList>
    </citation>
    <scope>NUCLEOTIDE SEQUENCE [LARGE SCALE GENOMIC DNA]</scope>
    <source>
        <strain evidence="3 4">DSM 5391</strain>
    </source>
</reference>
<dbReference type="InterPro" id="IPR041401">
    <property type="entry name" value="TseB-like_dom"/>
</dbReference>
<accession>A0A7X0LVK2</accession>
<sequence length="157" mass="17991">MKKWITIISIAVLVLILLSIKFYMNALEPVKAAEKKAITMAKEESALTTINDFYVFYGEEAYAVVQGKDKKGTKWIVWVPEKKGEVISRKALSGMTQQEAVAKLLKEKNPSEIISVKLGMENNRPLWEIHYRANGNSLNYYYVDFKTGEKLRKIENL</sequence>
<dbReference type="AlphaFoldDB" id="A0A7X0LVK2"/>
<keyword evidence="4" id="KW-1185">Reference proteome</keyword>